<feature type="domain" description="RHS protein conserved region" evidence="1">
    <location>
        <begin position="1068"/>
        <end position="1100"/>
    </location>
</feature>
<protein>
    <submittedName>
        <fullName evidence="3">RHS repeat-associated core domain protein</fullName>
    </submittedName>
</protein>
<accession>A0A2R3IVR3</accession>
<evidence type="ECO:0000313" key="3">
    <source>
        <dbReference type="EMBL" id="AVK06016.1"/>
    </source>
</evidence>
<dbReference type="NCBIfam" id="TIGR01643">
    <property type="entry name" value="YD_repeat_2x"/>
    <property type="match status" value="7"/>
</dbReference>
<dbReference type="Pfam" id="PF20148">
    <property type="entry name" value="DUF6531"/>
    <property type="match status" value="1"/>
</dbReference>
<dbReference type="PANTHER" id="PTHR32305:SF15">
    <property type="entry name" value="PROTEIN RHSA-RELATED"/>
    <property type="match status" value="1"/>
</dbReference>
<dbReference type="PRINTS" id="PR00394">
    <property type="entry name" value="RHSPROTEIN"/>
</dbReference>
<reference evidence="3 4" key="1">
    <citation type="submission" date="2018-02" db="EMBL/GenBank/DDBJ databases">
        <title>FDA/CDC Antimicrobial Resistant Isolate Bank Genome Sequencing.</title>
        <authorList>
            <person name="Benahmed F.H."/>
            <person name="Lutgring J.D."/>
            <person name="Yoo B."/>
            <person name="Machado M."/>
            <person name="Brown A."/>
            <person name="McAllister G."/>
            <person name="Perry A."/>
            <person name="Halpin A.L."/>
            <person name="Vavikolanu K."/>
            <person name="Ott S."/>
            <person name="Zhao X."/>
            <person name="Tallon L.J."/>
            <person name="Sadzewicz L."/>
            <person name="Aluvathingal J."/>
            <person name="Nadendla S."/>
            <person name="Voskania-kordi A."/>
            <person name="Simonyan V."/>
            <person name="Patel J."/>
            <person name="Shawar R.M."/>
        </authorList>
    </citation>
    <scope>NUCLEOTIDE SEQUENCE [LARGE SCALE GENOMIC DNA]</scope>
    <source>
        <strain evidence="3 4">AR_0356</strain>
    </source>
</reference>
<dbReference type="InterPro" id="IPR022385">
    <property type="entry name" value="Rhs_assc_core"/>
</dbReference>
<dbReference type="InterPro" id="IPR050708">
    <property type="entry name" value="T6SS_VgrG/RHS"/>
</dbReference>
<dbReference type="SUPFAM" id="SSF69304">
    <property type="entry name" value="Tricorn protease N-terminal domain"/>
    <property type="match status" value="1"/>
</dbReference>
<evidence type="ECO:0000259" key="2">
    <source>
        <dbReference type="Pfam" id="PF20148"/>
    </source>
</evidence>
<dbReference type="EMBL" id="CP027169">
    <property type="protein sequence ID" value="AVK06016.1"/>
    <property type="molecule type" value="Genomic_DNA"/>
</dbReference>
<evidence type="ECO:0000259" key="1">
    <source>
        <dbReference type="Pfam" id="PF03527"/>
    </source>
</evidence>
<dbReference type="InterPro" id="IPR006530">
    <property type="entry name" value="YD"/>
</dbReference>
<dbReference type="Gene3D" id="2.180.10.10">
    <property type="entry name" value="RHS repeat-associated core"/>
    <property type="match status" value="2"/>
</dbReference>
<dbReference type="InterPro" id="IPR031325">
    <property type="entry name" value="RHS_repeat"/>
</dbReference>
<dbReference type="InterPro" id="IPR001826">
    <property type="entry name" value="RHS"/>
</dbReference>
<dbReference type="Pfam" id="PF05593">
    <property type="entry name" value="RHS_repeat"/>
    <property type="match status" value="7"/>
</dbReference>
<organism evidence="3 4">
    <name type="scientific">Pseudomonas paraeruginosa</name>
    <dbReference type="NCBI Taxonomy" id="2994495"/>
    <lineage>
        <taxon>Bacteria</taxon>
        <taxon>Pseudomonadati</taxon>
        <taxon>Pseudomonadota</taxon>
        <taxon>Gammaproteobacteria</taxon>
        <taxon>Pseudomonadales</taxon>
        <taxon>Pseudomonadaceae</taxon>
        <taxon>Pseudomonas</taxon>
    </lineage>
</organism>
<dbReference type="Pfam" id="PF03527">
    <property type="entry name" value="RHS"/>
    <property type="match status" value="1"/>
</dbReference>
<dbReference type="NCBIfam" id="TIGR03696">
    <property type="entry name" value="Rhs_assc_core"/>
    <property type="match status" value="1"/>
</dbReference>
<sequence>MSGLPVSHVGEKVSGGVISTGSPTVHVGSSAVGLADRVSACVPLVGKPVNPMLGCKLLPEEVDFALAAPDTFTFARGYLSSNPRVGRLGQGWWLPGESMRLELGDEACVLVDAQGRRIAFPALAPGAQFYSGSEELWLRRGGSNREDGEVEAWRGRWAAVPAELRAQEASVLVLSGHSYLHFLRHPDGIWRLQASFGRAGYRTEYRWSGRGLLTGVRDSAGRSYALVYQQACAPSEGDDGLRLFGVILASHDGPAPDHIDPQDPGLDWLVRYQFNDSGDLIAVRDRLGQVVRVFAWHAHMLVAHGEPGGLEVRYEWDVHAPHGRVLKQIEAGGLTRSFRYLRDATEVSDSLGRVERYEFAGEGGQRRWTALVRADGSRTEFDYDLFGRLVALRDPLGRETRRRRDGQGRTLEEETPGKARYRKTLDEETGLLVELEDAMQRRWRFERDERGNPVTVHGPAGSTRYRYEDARLPDRPTRIVDPRGGERRLEWNRLGLLAALTDCSGQTWRYEYDSEGRLTCETDPLGQVTRRRYDPLGQLIGLALADGSALGYAYDALGRQTRISDAEGRATLFSWGHGDLLARVSDASGRELSYQHDEAGRLLTLTNENGAQAHFRYDPLDRLVEETGFDGRRQRYRYNAADELVAREDADGRETAYAYDRDGRLASVRIPASDAAPALVERYRWLADGRLASAVGPDCEVRYEYDEVGNLRLESQLHADGWVYSVEHSHDELGMRQTSRYGDAPPVTWLTYGAGHLHGALVGAVELAFERDALQREVRRDARHGGKSDALFVQERRYGALGRLQESRLRLAGGADWQRGYRYDGLGQLVGIDDNQQPAVRYEYDLAGRLLGSRRAGLPDRRYHYDAAGNRLDDEVANRREAGRQAFEHNELYRSGFTRSASGESETGEAPQRWLGNRVERIAGNRYHFDAQGNLVERVGADGERLRLAYDGAQRLVRLTREAADGTRVEARYRYDALSRRIAKSVLRDGVEQQVRFGWDGDRQCAEAFERQLRTTVHEPGGFVPLLRLEQAREPDTPELLELRRTFAAEGQPLPAQCVPALGEARFAFFHTDHLGTPLQLSDERGQLRWQGVAHDWRAVEPDREPGAQPIRFQGQYHDEESGLYYNRYRYYLPEAGRYASQDPLGLGGGPNPYTYALNAPSVAYDPTGLIIPLVVIGAFAARAAIGAALGAGIELGMQTGKQVLGQMKDNWDNDRDLTDIKWKCIDINWKHVGASAAIGTVAPGMLSTGKTVVQSARAIRTLSGQAANTANRAAKLAARKAAHADTIKKAVATQAAWQTGKQIVKCPLKDEEEECPPQ</sequence>
<dbReference type="Proteomes" id="UP000238390">
    <property type="component" value="Chromosome"/>
</dbReference>
<dbReference type="PANTHER" id="PTHR32305">
    <property type="match status" value="1"/>
</dbReference>
<proteinExistence type="predicted"/>
<name>A0A2R3IVR3_9PSED</name>
<evidence type="ECO:0000313" key="4">
    <source>
        <dbReference type="Proteomes" id="UP000238390"/>
    </source>
</evidence>
<dbReference type="RefSeq" id="WP_034079613.1">
    <property type="nucleotide sequence ID" value="NZ_CP027169.1"/>
</dbReference>
<keyword evidence="4" id="KW-1185">Reference proteome</keyword>
<gene>
    <name evidence="3" type="ORF">CSB93_5265</name>
</gene>
<dbReference type="InterPro" id="IPR045351">
    <property type="entry name" value="DUF6531"/>
</dbReference>
<feature type="domain" description="DUF6531" evidence="2">
    <location>
        <begin position="46"/>
        <end position="120"/>
    </location>
</feature>